<evidence type="ECO:0000259" key="2">
    <source>
        <dbReference type="PROSITE" id="PS50181"/>
    </source>
</evidence>
<gene>
    <name evidence="3" type="ORF">GYMLUDRAFT_229820</name>
</gene>
<dbReference type="InterPro" id="IPR001810">
    <property type="entry name" value="F-box_dom"/>
</dbReference>
<dbReference type="CDD" id="cd09917">
    <property type="entry name" value="F-box_SF"/>
    <property type="match status" value="1"/>
</dbReference>
<dbReference type="Proteomes" id="UP000053593">
    <property type="component" value="Unassembled WGS sequence"/>
</dbReference>
<name>A0A0D0C3X6_9AGAR</name>
<dbReference type="AlphaFoldDB" id="A0A0D0C3X6"/>
<dbReference type="Gene3D" id="1.20.1280.50">
    <property type="match status" value="1"/>
</dbReference>
<keyword evidence="4" id="KW-1185">Reference proteome</keyword>
<evidence type="ECO:0000256" key="1">
    <source>
        <dbReference type="SAM" id="MobiDB-lite"/>
    </source>
</evidence>
<dbReference type="SMART" id="SM00256">
    <property type="entry name" value="FBOX"/>
    <property type="match status" value="1"/>
</dbReference>
<protein>
    <recommendedName>
        <fullName evidence="2">F-box domain-containing protein</fullName>
    </recommendedName>
</protein>
<reference evidence="3 4" key="1">
    <citation type="submission" date="2014-04" db="EMBL/GenBank/DDBJ databases">
        <title>Evolutionary Origins and Diversification of the Mycorrhizal Mutualists.</title>
        <authorList>
            <consortium name="DOE Joint Genome Institute"/>
            <consortium name="Mycorrhizal Genomics Consortium"/>
            <person name="Kohler A."/>
            <person name="Kuo A."/>
            <person name="Nagy L.G."/>
            <person name="Floudas D."/>
            <person name="Copeland A."/>
            <person name="Barry K.W."/>
            <person name="Cichocki N."/>
            <person name="Veneault-Fourrey C."/>
            <person name="LaButti K."/>
            <person name="Lindquist E.A."/>
            <person name="Lipzen A."/>
            <person name="Lundell T."/>
            <person name="Morin E."/>
            <person name="Murat C."/>
            <person name="Riley R."/>
            <person name="Ohm R."/>
            <person name="Sun H."/>
            <person name="Tunlid A."/>
            <person name="Henrissat B."/>
            <person name="Grigoriev I.V."/>
            <person name="Hibbett D.S."/>
            <person name="Martin F."/>
        </authorList>
    </citation>
    <scope>NUCLEOTIDE SEQUENCE [LARGE SCALE GENOMIC DNA]</scope>
    <source>
        <strain evidence="3 4">FD-317 M1</strain>
    </source>
</reference>
<dbReference type="HOGENOM" id="CLU_010790_2_1_1"/>
<feature type="compositionally biased region" description="Polar residues" evidence="1">
    <location>
        <begin position="28"/>
        <end position="38"/>
    </location>
</feature>
<feature type="compositionally biased region" description="Basic and acidic residues" evidence="1">
    <location>
        <begin position="39"/>
        <end position="51"/>
    </location>
</feature>
<dbReference type="EMBL" id="KN834793">
    <property type="protein sequence ID" value="KIK57119.1"/>
    <property type="molecule type" value="Genomic_DNA"/>
</dbReference>
<dbReference type="PROSITE" id="PS50181">
    <property type="entry name" value="FBOX"/>
    <property type="match status" value="1"/>
</dbReference>
<organism evidence="3 4">
    <name type="scientific">Collybiopsis luxurians FD-317 M1</name>
    <dbReference type="NCBI Taxonomy" id="944289"/>
    <lineage>
        <taxon>Eukaryota</taxon>
        <taxon>Fungi</taxon>
        <taxon>Dikarya</taxon>
        <taxon>Basidiomycota</taxon>
        <taxon>Agaricomycotina</taxon>
        <taxon>Agaricomycetes</taxon>
        <taxon>Agaricomycetidae</taxon>
        <taxon>Agaricales</taxon>
        <taxon>Marasmiineae</taxon>
        <taxon>Omphalotaceae</taxon>
        <taxon>Collybiopsis</taxon>
        <taxon>Collybiopsis luxurians</taxon>
    </lineage>
</organism>
<feature type="region of interest" description="Disordered" evidence="1">
    <location>
        <begin position="1"/>
        <end position="70"/>
    </location>
</feature>
<sequence length="674" mass="78303">MSRRSLRLSQRKSTSGNISIQGEEDAGSSPTDNGNSQGDRVECNKRTEVSRPRKRIRASSTTVSRRKRSRMPEQFKKIRVRFALLERLTRDVPLDVVFEIFCYLDPGDLLRLARTSKDLRDILMSKTSITIWRSSRENLPGLPPPPKDLNEPQYAQLLFDDHCDVCKNTKEDCETILWSFRMRVCDDCAATDREALPLYTSFRSHQPSQYRDLRAILPIESVKVGTGRLPAGVCSSRLAFQMKEEFELLKTEKERDEWISRKESEYCDIMEHSDLCKAWLKDMQTARLNDILARLEEIGLRPDAQKLIDGYWVEKSAFLDHKLVRQPEKLTDHAWNGMKSQLVKLLLPYKKKRLAQQKENVVSSRYMEFERLYKQALAALDPRDPIPAVGDILTSPAVEEMIWETAIDESLTDDQIGKYISEHLQSFVDHWRLEKIQELVQIMRDSGSTSAAESHLHLAATVFECTECHRGMHFPRMFYHDCCLRYPCSNRRSNKRMRTWYRDYAHFRRLGPWTPKKLVLTQSKSQVLRTILEACALDPSTATVQDLYSAHPLIECITCEMNRGRHFMRRPLLLSHPTNHALSINSFGEETARIFADERVENEPHIFSETVFCAHCKEFLTLRGLDSHLETHHGIDIDENEGLKALLGHCYFDPRSTVASMNRNFLFRIRLYRN</sequence>
<evidence type="ECO:0000313" key="3">
    <source>
        <dbReference type="EMBL" id="KIK57119.1"/>
    </source>
</evidence>
<proteinExistence type="predicted"/>
<accession>A0A0D0C3X6</accession>
<evidence type="ECO:0000313" key="4">
    <source>
        <dbReference type="Proteomes" id="UP000053593"/>
    </source>
</evidence>
<feature type="domain" description="F-box" evidence="2">
    <location>
        <begin position="86"/>
        <end position="135"/>
    </location>
</feature>
<dbReference type="Pfam" id="PF00646">
    <property type="entry name" value="F-box"/>
    <property type="match status" value="1"/>
</dbReference>
<feature type="compositionally biased region" description="Basic residues" evidence="1">
    <location>
        <begin position="1"/>
        <end position="10"/>
    </location>
</feature>
<dbReference type="InterPro" id="IPR036047">
    <property type="entry name" value="F-box-like_dom_sf"/>
</dbReference>
<dbReference type="OrthoDB" id="2322499at2759"/>
<dbReference type="SUPFAM" id="SSF81383">
    <property type="entry name" value="F-box domain"/>
    <property type="match status" value="1"/>
</dbReference>